<keyword evidence="2" id="KW-1185">Reference proteome</keyword>
<comment type="caution">
    <text evidence="1">The sequence shown here is derived from an EMBL/GenBank/DDBJ whole genome shotgun (WGS) entry which is preliminary data.</text>
</comment>
<evidence type="ECO:0000313" key="2">
    <source>
        <dbReference type="Proteomes" id="UP001501337"/>
    </source>
</evidence>
<name>A0ABP7NH98_9GAMM</name>
<dbReference type="EMBL" id="BAABBO010000001">
    <property type="protein sequence ID" value="GAA3947002.1"/>
    <property type="molecule type" value="Genomic_DNA"/>
</dbReference>
<dbReference type="Proteomes" id="UP001501337">
    <property type="component" value="Unassembled WGS sequence"/>
</dbReference>
<sequence length="71" mass="7917">MRNKQFWDFLLSTALEVEALETTDDASLARIAALIETVDIIYKGAFDPADAYEEYVAAALCAALHKKLPRQ</sequence>
<reference evidence="2" key="1">
    <citation type="journal article" date="2019" name="Int. J. Syst. Evol. Microbiol.">
        <title>The Global Catalogue of Microorganisms (GCM) 10K type strain sequencing project: providing services to taxonomists for standard genome sequencing and annotation.</title>
        <authorList>
            <consortium name="The Broad Institute Genomics Platform"/>
            <consortium name="The Broad Institute Genome Sequencing Center for Infectious Disease"/>
            <person name="Wu L."/>
            <person name="Ma J."/>
        </authorList>
    </citation>
    <scope>NUCLEOTIDE SEQUENCE [LARGE SCALE GENOMIC DNA]</scope>
    <source>
        <strain evidence="2">JCM 17555</strain>
    </source>
</reference>
<gene>
    <name evidence="1" type="ORF">GCM10022278_02710</name>
</gene>
<dbReference type="RefSeq" id="WP_344802507.1">
    <property type="nucleotide sequence ID" value="NZ_BAABBO010000001.1"/>
</dbReference>
<organism evidence="1 2">
    <name type="scientific">Allohahella marinimesophila</name>
    <dbReference type="NCBI Taxonomy" id="1054972"/>
    <lineage>
        <taxon>Bacteria</taxon>
        <taxon>Pseudomonadati</taxon>
        <taxon>Pseudomonadota</taxon>
        <taxon>Gammaproteobacteria</taxon>
        <taxon>Oceanospirillales</taxon>
        <taxon>Hahellaceae</taxon>
        <taxon>Allohahella</taxon>
    </lineage>
</organism>
<accession>A0ABP7NH98</accession>
<evidence type="ECO:0000313" key="1">
    <source>
        <dbReference type="EMBL" id="GAA3947002.1"/>
    </source>
</evidence>
<protein>
    <submittedName>
        <fullName evidence="1">Uncharacterized protein</fullName>
    </submittedName>
</protein>
<proteinExistence type="predicted"/>